<dbReference type="GO" id="GO:0003677">
    <property type="term" value="F:DNA binding"/>
    <property type="evidence" value="ECO:0007669"/>
    <property type="project" value="UniProtKB-UniRule"/>
</dbReference>
<dbReference type="Gene3D" id="1.10.10.60">
    <property type="entry name" value="Homeodomain-like"/>
    <property type="match status" value="1"/>
</dbReference>
<evidence type="ECO:0000256" key="1">
    <source>
        <dbReference type="ARBA" id="ARBA00023125"/>
    </source>
</evidence>
<dbReference type="InterPro" id="IPR050109">
    <property type="entry name" value="HTH-type_TetR-like_transc_reg"/>
</dbReference>
<protein>
    <submittedName>
        <fullName evidence="4">TetR/AcrR family transcriptional regulator</fullName>
    </submittedName>
</protein>
<dbReference type="Pfam" id="PF00440">
    <property type="entry name" value="TetR_N"/>
    <property type="match status" value="1"/>
</dbReference>
<accession>A0A7V0Z739</accession>
<dbReference type="SUPFAM" id="SSF46689">
    <property type="entry name" value="Homeodomain-like"/>
    <property type="match status" value="1"/>
</dbReference>
<proteinExistence type="predicted"/>
<feature type="DNA-binding region" description="H-T-H motif" evidence="2">
    <location>
        <begin position="28"/>
        <end position="47"/>
    </location>
</feature>
<dbReference type="PANTHER" id="PTHR30328:SF54">
    <property type="entry name" value="HTH-TYPE TRANSCRIPTIONAL REPRESSOR SCO4008"/>
    <property type="match status" value="1"/>
</dbReference>
<dbReference type="EMBL" id="DSKY01000022">
    <property type="protein sequence ID" value="HDY59818.1"/>
    <property type="molecule type" value="Genomic_DNA"/>
</dbReference>
<dbReference type="InterPro" id="IPR001647">
    <property type="entry name" value="HTH_TetR"/>
</dbReference>
<dbReference type="Gene3D" id="1.10.357.10">
    <property type="entry name" value="Tetracycline Repressor, domain 2"/>
    <property type="match status" value="1"/>
</dbReference>
<sequence length="198" mass="22920">MAMKKDIKERILMTAMRLFARKGFFETTVDEICRSAKIAKGTVYLYFKDKSDIYIAILENQLNSALKDLALVHSKDLTSTDKLQLIANEWLTHSIEFHRLFPMVSMENINQALKIMKGIKQRVFPIIFRIISEISEIIKEGIENGEFKPVNPRISAVYFLNTIRAPFLVSFFSKEKVPCCDEVLELFFNGLINKKECK</sequence>
<dbReference type="InterPro" id="IPR036271">
    <property type="entry name" value="Tet_transcr_reg_TetR-rel_C_sf"/>
</dbReference>
<organism evidence="4">
    <name type="scientific">candidate division WOR-3 bacterium</name>
    <dbReference type="NCBI Taxonomy" id="2052148"/>
    <lineage>
        <taxon>Bacteria</taxon>
        <taxon>Bacteria division WOR-3</taxon>
    </lineage>
</organism>
<reference evidence="4" key="1">
    <citation type="journal article" date="2020" name="mSystems">
        <title>Genome- and Community-Level Interaction Insights into Carbon Utilization and Element Cycling Functions of Hydrothermarchaeota in Hydrothermal Sediment.</title>
        <authorList>
            <person name="Zhou Z."/>
            <person name="Liu Y."/>
            <person name="Xu W."/>
            <person name="Pan J."/>
            <person name="Luo Z.H."/>
            <person name="Li M."/>
        </authorList>
    </citation>
    <scope>NUCLEOTIDE SEQUENCE [LARGE SCALE GENOMIC DNA]</scope>
    <source>
        <strain evidence="4">SpSt-258</strain>
    </source>
</reference>
<evidence type="ECO:0000313" key="4">
    <source>
        <dbReference type="EMBL" id="HDY59818.1"/>
    </source>
</evidence>
<dbReference type="InterPro" id="IPR023772">
    <property type="entry name" value="DNA-bd_HTH_TetR-type_CS"/>
</dbReference>
<comment type="caution">
    <text evidence="4">The sequence shown here is derived from an EMBL/GenBank/DDBJ whole genome shotgun (WGS) entry which is preliminary data.</text>
</comment>
<dbReference type="PRINTS" id="PR00455">
    <property type="entry name" value="HTHTETR"/>
</dbReference>
<dbReference type="InterPro" id="IPR009057">
    <property type="entry name" value="Homeodomain-like_sf"/>
</dbReference>
<name>A0A7V0Z739_UNCW3</name>
<evidence type="ECO:0000256" key="2">
    <source>
        <dbReference type="PROSITE-ProRule" id="PRU00335"/>
    </source>
</evidence>
<dbReference type="AlphaFoldDB" id="A0A7V0Z739"/>
<dbReference type="PROSITE" id="PS01081">
    <property type="entry name" value="HTH_TETR_1"/>
    <property type="match status" value="1"/>
</dbReference>
<dbReference type="PROSITE" id="PS50977">
    <property type="entry name" value="HTH_TETR_2"/>
    <property type="match status" value="1"/>
</dbReference>
<gene>
    <name evidence="4" type="ORF">ENP86_09765</name>
</gene>
<dbReference type="PANTHER" id="PTHR30328">
    <property type="entry name" value="TRANSCRIPTIONAL REPRESSOR"/>
    <property type="match status" value="1"/>
</dbReference>
<dbReference type="SUPFAM" id="SSF48498">
    <property type="entry name" value="Tetracyclin repressor-like, C-terminal domain"/>
    <property type="match status" value="1"/>
</dbReference>
<keyword evidence="1 2" id="KW-0238">DNA-binding</keyword>
<evidence type="ECO:0000259" key="3">
    <source>
        <dbReference type="PROSITE" id="PS50977"/>
    </source>
</evidence>
<feature type="domain" description="HTH tetR-type" evidence="3">
    <location>
        <begin position="5"/>
        <end position="65"/>
    </location>
</feature>